<dbReference type="EMBL" id="CACRXK020005051">
    <property type="protein sequence ID" value="CAB4004931.1"/>
    <property type="molecule type" value="Genomic_DNA"/>
</dbReference>
<feature type="compositionally biased region" description="Polar residues" evidence="1">
    <location>
        <begin position="261"/>
        <end position="274"/>
    </location>
</feature>
<protein>
    <submittedName>
        <fullName evidence="2">Uncharacterized protein</fullName>
    </submittedName>
</protein>
<gene>
    <name evidence="2" type="ORF">PACLA_8A033181</name>
</gene>
<evidence type="ECO:0000256" key="1">
    <source>
        <dbReference type="SAM" id="MobiDB-lite"/>
    </source>
</evidence>
<reference evidence="2" key="1">
    <citation type="submission" date="2020-04" db="EMBL/GenBank/DDBJ databases">
        <authorList>
            <person name="Alioto T."/>
            <person name="Alioto T."/>
            <person name="Gomez Garrido J."/>
        </authorList>
    </citation>
    <scope>NUCLEOTIDE SEQUENCE</scope>
    <source>
        <strain evidence="2">A484AB</strain>
    </source>
</reference>
<dbReference type="AlphaFoldDB" id="A0A7D9IBF5"/>
<feature type="region of interest" description="Disordered" evidence="1">
    <location>
        <begin position="261"/>
        <end position="299"/>
    </location>
</feature>
<dbReference type="Proteomes" id="UP001152795">
    <property type="component" value="Unassembled WGS sequence"/>
</dbReference>
<keyword evidence="3" id="KW-1185">Reference proteome</keyword>
<organism evidence="2 3">
    <name type="scientific">Paramuricea clavata</name>
    <name type="common">Red gorgonian</name>
    <name type="synonym">Violescent sea-whip</name>
    <dbReference type="NCBI Taxonomy" id="317549"/>
    <lineage>
        <taxon>Eukaryota</taxon>
        <taxon>Metazoa</taxon>
        <taxon>Cnidaria</taxon>
        <taxon>Anthozoa</taxon>
        <taxon>Octocorallia</taxon>
        <taxon>Malacalcyonacea</taxon>
        <taxon>Plexauridae</taxon>
        <taxon>Paramuricea</taxon>
    </lineage>
</organism>
<accession>A0A7D9IBF5</accession>
<evidence type="ECO:0000313" key="3">
    <source>
        <dbReference type="Proteomes" id="UP001152795"/>
    </source>
</evidence>
<sequence length="331" mass="37398">MSIFELNSVSEKLKTAQRFIKDYNDGAFWVQQADDIFVISPNIENLWGKICFKLSRKVFVIKNVWKHLIVYCEYNFDQSTSYFYVNRERRHTGSKSHGRLIKTTSVRIHSVNGRRILIGECFACALNASSASFENENSGFDKEEAALSELLANNWLEWWNDRKTHFANAFKPVGAAPVNLSEVYHSSNATTGSKGLKLIDAAYKDVVIALRAERFLELFGKGNKCQGSGPSGTKRRKRDFTAQSQRAKEYAEVILDDELSNNNAQSPMDSSKVNQRGEISASSSENDTDVSEKESGQVGKISVKKDTISNMLYICATFWLSFARNLSFTWP</sequence>
<comment type="caution">
    <text evidence="2">The sequence shown here is derived from an EMBL/GenBank/DDBJ whole genome shotgun (WGS) entry which is preliminary data.</text>
</comment>
<proteinExistence type="predicted"/>
<evidence type="ECO:0000313" key="2">
    <source>
        <dbReference type="EMBL" id="CAB4004931.1"/>
    </source>
</evidence>
<name>A0A7D9IBF5_PARCT</name>